<evidence type="ECO:0000313" key="2">
    <source>
        <dbReference type="EMBL" id="CAK5270623.1"/>
    </source>
</evidence>
<proteinExistence type="predicted"/>
<evidence type="ECO:0000256" key="1">
    <source>
        <dbReference type="SAM" id="Phobius"/>
    </source>
</evidence>
<dbReference type="EMBL" id="CAVNYO010000168">
    <property type="protein sequence ID" value="CAK5270623.1"/>
    <property type="molecule type" value="Genomic_DNA"/>
</dbReference>
<comment type="caution">
    <text evidence="2">The sequence shown here is derived from an EMBL/GenBank/DDBJ whole genome shotgun (WGS) entry which is preliminary data.</text>
</comment>
<protein>
    <submittedName>
        <fullName evidence="2">Uncharacterized protein</fullName>
    </submittedName>
</protein>
<evidence type="ECO:0000313" key="3">
    <source>
        <dbReference type="Proteomes" id="UP001295794"/>
    </source>
</evidence>
<feature type="non-terminal residue" evidence="2">
    <location>
        <position position="1"/>
    </location>
</feature>
<name>A0AAD2Q322_9AGAR</name>
<sequence length="180" mass="20080">HRSAVCVRRRSQHILLDRLLDAERFDLLLEEVKIARIRASSQSSAGGFPPARSAAVLSFAQPRRPRLVHLLQQSGSRAQVVGCNQAGAVCHQRLRIMKSMERDALVGIMVLESAVIEIAVMVAGIPRQQFLQLSGGLRCVGSVDKALAERLIHGVSRYFWPSRKDTVLFIRCPWQTTTEE</sequence>
<keyword evidence="3" id="KW-1185">Reference proteome</keyword>
<dbReference type="AlphaFoldDB" id="A0AAD2Q322"/>
<keyword evidence="1" id="KW-0812">Transmembrane</keyword>
<keyword evidence="1" id="KW-1133">Transmembrane helix</keyword>
<accession>A0AAD2Q322</accession>
<gene>
    <name evidence="2" type="ORF">MYCIT1_LOCUS15193</name>
</gene>
<organism evidence="2 3">
    <name type="scientific">Mycena citricolor</name>
    <dbReference type="NCBI Taxonomy" id="2018698"/>
    <lineage>
        <taxon>Eukaryota</taxon>
        <taxon>Fungi</taxon>
        <taxon>Dikarya</taxon>
        <taxon>Basidiomycota</taxon>
        <taxon>Agaricomycotina</taxon>
        <taxon>Agaricomycetes</taxon>
        <taxon>Agaricomycetidae</taxon>
        <taxon>Agaricales</taxon>
        <taxon>Marasmiineae</taxon>
        <taxon>Mycenaceae</taxon>
        <taxon>Mycena</taxon>
    </lineage>
</organism>
<reference evidence="2" key="1">
    <citation type="submission" date="2023-11" db="EMBL/GenBank/DDBJ databases">
        <authorList>
            <person name="De Vega J J."/>
            <person name="De Vega J J."/>
        </authorList>
    </citation>
    <scope>NUCLEOTIDE SEQUENCE</scope>
</reference>
<dbReference type="Proteomes" id="UP001295794">
    <property type="component" value="Unassembled WGS sequence"/>
</dbReference>
<feature type="transmembrane region" description="Helical" evidence="1">
    <location>
        <begin position="104"/>
        <end position="125"/>
    </location>
</feature>
<keyword evidence="1" id="KW-0472">Membrane</keyword>